<feature type="transmembrane region" description="Helical" evidence="1">
    <location>
        <begin position="664"/>
        <end position="687"/>
    </location>
</feature>
<protein>
    <recommendedName>
        <fullName evidence="4">Protein S-acyltransferase</fullName>
    </recommendedName>
</protein>
<keyword evidence="1" id="KW-1133">Transmembrane helix</keyword>
<keyword evidence="1" id="KW-0472">Membrane</keyword>
<name>A0ABN9PJM5_9DINO</name>
<organism evidence="2 3">
    <name type="scientific">Prorocentrum cordatum</name>
    <dbReference type="NCBI Taxonomy" id="2364126"/>
    <lineage>
        <taxon>Eukaryota</taxon>
        <taxon>Sar</taxon>
        <taxon>Alveolata</taxon>
        <taxon>Dinophyceae</taxon>
        <taxon>Prorocentrales</taxon>
        <taxon>Prorocentraceae</taxon>
        <taxon>Prorocentrum</taxon>
    </lineage>
</organism>
<feature type="transmembrane region" description="Helical" evidence="1">
    <location>
        <begin position="39"/>
        <end position="55"/>
    </location>
</feature>
<feature type="transmembrane region" description="Helical" evidence="1">
    <location>
        <begin position="243"/>
        <end position="264"/>
    </location>
</feature>
<keyword evidence="1" id="KW-0812">Transmembrane</keyword>
<proteinExistence type="predicted"/>
<evidence type="ECO:0008006" key="4">
    <source>
        <dbReference type="Google" id="ProtNLM"/>
    </source>
</evidence>
<feature type="transmembrane region" description="Helical" evidence="1">
    <location>
        <begin position="558"/>
        <end position="577"/>
    </location>
</feature>
<evidence type="ECO:0000313" key="2">
    <source>
        <dbReference type="EMBL" id="CAK0793011.1"/>
    </source>
</evidence>
<gene>
    <name evidence="2" type="ORF">PCOR1329_LOCUS3432</name>
</gene>
<reference evidence="2" key="1">
    <citation type="submission" date="2023-10" db="EMBL/GenBank/DDBJ databases">
        <authorList>
            <person name="Chen Y."/>
            <person name="Shah S."/>
            <person name="Dougan E. K."/>
            <person name="Thang M."/>
            <person name="Chan C."/>
        </authorList>
    </citation>
    <scope>NUCLEOTIDE SEQUENCE [LARGE SCALE GENOMIC DNA]</scope>
</reference>
<feature type="transmembrane region" description="Helical" evidence="1">
    <location>
        <begin position="119"/>
        <end position="139"/>
    </location>
</feature>
<feature type="transmembrane region" description="Helical" evidence="1">
    <location>
        <begin position="520"/>
        <end position="538"/>
    </location>
</feature>
<feature type="transmembrane region" description="Helical" evidence="1">
    <location>
        <begin position="302"/>
        <end position="323"/>
    </location>
</feature>
<feature type="transmembrane region" description="Helical" evidence="1">
    <location>
        <begin position="76"/>
        <end position="99"/>
    </location>
</feature>
<sequence>MNPLASLTVFARRQSADSGADSDAYDAPLVEKRAESQSGGPYVLGCLPFFVVDILKMKDAEKNCPRSHCIGPVIKLAMWCPLVHSFVMFCFMGVGLLHMSCQNKNGGPLSKPKISYPPWWFLPAGASCIALMLFEVYIAKYSSISYTDKASKQFAKKHENEKRPIGLSHCPDCRIQKESTPGGPLSDPEAEGVLECRHCGKALKQGRLPVGWPCMPVTVIDALLSRCCFSGVRARWHEEQEKLYFNVWFLWLFVLGTITVYGRLQANTFLGMVLYGFLTGNPAEATDHIWKETSTFHISLEAILLVMAFAQICHYAFGVLSYCPRWAKTAAHKRWQYGKNGGLGRWSPWGRSFEFEVKGIATADEHITDMSRWQQWMDGFEGATAMVTTSSASSANGKDVFITVPRGGPAKTGKGEYTPSDADFPISVQWTTNRHAYTTLFGEEMMGRRTSSTVMDVIAECCSMGILLEMQCLELHEHAKAAGHLTKYEGEDTHTEKMSGELIQAVRALMNSAVTITRCVFSRVFIYGVCFCGTYLHFQTTYANVLCVGSASESCNGAKALWVGIGAAFVSMLLVLAKIVSIAKYPGGAHAGVARGGPALLRRGELLRRKAALAAHTLLLCATEYQRNVWAIYSRYQKVLKSEHAELKRFSSFLGQIRDAKCKLVLLSALLFSSSVMFVWIFVWLLVKWYMETFVCESRMWNIPAMLNLTDLMSGCVNLN</sequence>
<dbReference type="Proteomes" id="UP001189429">
    <property type="component" value="Unassembled WGS sequence"/>
</dbReference>
<keyword evidence="3" id="KW-1185">Reference proteome</keyword>
<accession>A0ABN9PJM5</accession>
<evidence type="ECO:0000256" key="1">
    <source>
        <dbReference type="SAM" id="Phobius"/>
    </source>
</evidence>
<dbReference type="EMBL" id="CAUYUJ010000889">
    <property type="protein sequence ID" value="CAK0793011.1"/>
    <property type="molecule type" value="Genomic_DNA"/>
</dbReference>
<evidence type="ECO:0000313" key="3">
    <source>
        <dbReference type="Proteomes" id="UP001189429"/>
    </source>
</evidence>
<comment type="caution">
    <text evidence="2">The sequence shown here is derived from an EMBL/GenBank/DDBJ whole genome shotgun (WGS) entry which is preliminary data.</text>
</comment>